<dbReference type="AlphaFoldDB" id="A0A386PVP6"/>
<accession>A0A386PVP6</accession>
<name>A0A386PVP6_9LACO</name>
<organism evidence="2 3">
    <name type="scientific">Companilactobacillus zhachilii</name>
    <dbReference type="NCBI Taxonomy" id="2304606"/>
    <lineage>
        <taxon>Bacteria</taxon>
        <taxon>Bacillati</taxon>
        <taxon>Bacillota</taxon>
        <taxon>Bacilli</taxon>
        <taxon>Lactobacillales</taxon>
        <taxon>Lactobacillaceae</taxon>
        <taxon>Companilactobacillus</taxon>
    </lineage>
</organism>
<dbReference type="Pfam" id="PF14393">
    <property type="entry name" value="DUF4422"/>
    <property type="match status" value="1"/>
</dbReference>
<proteinExistence type="predicted"/>
<feature type="domain" description="DUF4422" evidence="1">
    <location>
        <begin position="4"/>
        <end position="221"/>
    </location>
</feature>
<evidence type="ECO:0000259" key="1">
    <source>
        <dbReference type="Pfam" id="PF14393"/>
    </source>
</evidence>
<dbReference type="RefSeq" id="WP_120143253.1">
    <property type="nucleotide sequence ID" value="NZ_CP031933.2"/>
</dbReference>
<dbReference type="KEGG" id="lzh:D1B17_10455"/>
<dbReference type="Proteomes" id="UP000267208">
    <property type="component" value="Chromosome"/>
</dbReference>
<reference evidence="3" key="1">
    <citation type="submission" date="2018-08" db="EMBL/GenBank/DDBJ databases">
        <title>Genome of Lactobacillus sp. HBUAS52074.</title>
        <authorList>
            <person name="Guo Z."/>
            <person name="Zhang Z.D."/>
        </authorList>
    </citation>
    <scope>NUCLEOTIDE SEQUENCE [LARGE SCALE GENOMIC DNA]</scope>
    <source>
        <strain evidence="3">HBUAS52074</strain>
    </source>
</reference>
<sequence length="261" mass="31033">MNIKIMVAAHKKFPMPEDSDLYMPVLVGASRNYIHGIDYQRDDDGENISEKNPNYNELTAVYWAWKNLKGVDAVGLVHYRRYFFHPLKKGILNNVMSESNAENLLKDYDVILPRKRNYVIETNYSHYIHAHNKEPLDKLRTVVKKLYPEYLQSFDLVMARRKAHMFNMFVMKQSFFEDYAEWLMKILITLESEIDISDYSVQESRVFGYIGELLMDVWINFNDINYVEVPWKQIGKTHNLAKMVNFLKRKFLPKLKSKTHF</sequence>
<dbReference type="EMBL" id="CP031933">
    <property type="protein sequence ID" value="AYE39029.1"/>
    <property type="molecule type" value="Genomic_DNA"/>
</dbReference>
<evidence type="ECO:0000313" key="3">
    <source>
        <dbReference type="Proteomes" id="UP000267208"/>
    </source>
</evidence>
<gene>
    <name evidence="2" type="ORF">D1B17_10455</name>
</gene>
<keyword evidence="3" id="KW-1185">Reference proteome</keyword>
<protein>
    <submittedName>
        <fullName evidence="2">DUF4422 domain-containing protein</fullName>
    </submittedName>
</protein>
<dbReference type="OrthoDB" id="9798746at2"/>
<dbReference type="InterPro" id="IPR025536">
    <property type="entry name" value="DUF4422"/>
</dbReference>
<evidence type="ECO:0000313" key="2">
    <source>
        <dbReference type="EMBL" id="AYE39029.1"/>
    </source>
</evidence>